<dbReference type="EMBL" id="KU064779">
    <property type="protein sequence ID" value="ALO79975.1"/>
    <property type="molecule type" value="Genomic_DNA"/>
</dbReference>
<reference evidence="1 2" key="1">
    <citation type="submission" date="2015-11" db="EMBL/GenBank/DDBJ databases">
        <title>Bacteriophage PPPL-1 effective to Pseudomonas syringae pathovars.</title>
        <authorList>
            <person name="Yu J.-G."/>
            <person name="Lim J.-A."/>
            <person name="Heu S."/>
            <person name="Oh C.-S."/>
        </authorList>
    </citation>
    <scope>NUCLEOTIDE SEQUENCE [LARGE SCALE GENOMIC DNA]</scope>
</reference>
<name>A0A0S2MVP9_9CAUD</name>
<accession>A0A0S2MVP9</accession>
<protein>
    <submittedName>
        <fullName evidence="1">Uncharacterized protein</fullName>
    </submittedName>
</protein>
<dbReference type="OrthoDB" id="35629at10239"/>
<dbReference type="Proteomes" id="UP000203372">
    <property type="component" value="Segment"/>
</dbReference>
<dbReference type="RefSeq" id="YP_009187960.1">
    <property type="nucleotide sequence ID" value="NC_028661.1"/>
</dbReference>
<dbReference type="KEGG" id="vg:26516512"/>
<gene>
    <name evidence="1" type="ORF">PPPL1_015</name>
</gene>
<organism evidence="1 2">
    <name type="scientific">Pseudomonas phage PPPL-1</name>
    <dbReference type="NCBI Taxonomy" id="1755692"/>
    <lineage>
        <taxon>Viruses</taxon>
        <taxon>Duplodnaviria</taxon>
        <taxon>Heunggongvirae</taxon>
        <taxon>Uroviricota</taxon>
        <taxon>Caudoviricetes</taxon>
        <taxon>Autographivirales</taxon>
        <taxon>Autotranscriptaviridae</taxon>
        <taxon>Studiervirinae</taxon>
        <taxon>Hennigervirus</taxon>
        <taxon>Hennigervirus PPPL1</taxon>
        <taxon>Ghunavirus PPPL1</taxon>
    </lineage>
</organism>
<proteinExistence type="predicted"/>
<dbReference type="GeneID" id="26516512"/>
<evidence type="ECO:0000313" key="2">
    <source>
        <dbReference type="Proteomes" id="UP000203372"/>
    </source>
</evidence>
<evidence type="ECO:0000313" key="1">
    <source>
        <dbReference type="EMBL" id="ALO79975.1"/>
    </source>
</evidence>
<keyword evidence="2" id="KW-1185">Reference proteome</keyword>
<sequence>MILLHSNKGTGHYTVRSQREIVAWLGKKPMNAILQDPVKATYLVTKNTFADSRKLGRVVLKPYTGKWPRCALVWKIVKEFVND</sequence>